<name>A0A6M2BPX0_9GAMM</name>
<dbReference type="InterPro" id="IPR011059">
    <property type="entry name" value="Metal-dep_hydrolase_composite"/>
</dbReference>
<sequence length="136" mass="15194">MSRRFRPPRSNRVRCCIPLRETDRSCLGRRSRPLSRQRCAARWRRVGRHDHRAVGIEFTVRRQVLSAADILISATSVNAEILQMRDRLGVIKPGALADLLVVDGNPLDDIGLLAANGAHLTHIMRAGEFVKQPPAA</sequence>
<dbReference type="Pfam" id="PF01979">
    <property type="entry name" value="Amidohydro_1"/>
    <property type="match status" value="1"/>
</dbReference>
<accession>A0A6M2BPX0</accession>
<dbReference type="AlphaFoldDB" id="A0A6M2BPX0"/>
<dbReference type="Gene3D" id="2.30.40.10">
    <property type="entry name" value="Urease, subunit C, domain 1"/>
    <property type="match status" value="1"/>
</dbReference>
<protein>
    <submittedName>
        <fullName evidence="2">Amidohydrolase family protein</fullName>
    </submittedName>
</protein>
<proteinExistence type="predicted"/>
<dbReference type="PANTHER" id="PTHR43135:SF3">
    <property type="entry name" value="ALPHA-D-RIBOSE 1-METHYLPHOSPHONATE 5-TRIPHOSPHATE DIPHOSPHATASE"/>
    <property type="match status" value="1"/>
</dbReference>
<evidence type="ECO:0000313" key="3">
    <source>
        <dbReference type="Proteomes" id="UP000472676"/>
    </source>
</evidence>
<comment type="caution">
    <text evidence="2">The sequence shown here is derived from an EMBL/GenBank/DDBJ whole genome shotgun (WGS) entry which is preliminary data.</text>
</comment>
<dbReference type="PANTHER" id="PTHR43135">
    <property type="entry name" value="ALPHA-D-RIBOSE 1-METHYLPHOSPHONATE 5-TRIPHOSPHATE DIPHOSPHATASE"/>
    <property type="match status" value="1"/>
</dbReference>
<dbReference type="InterPro" id="IPR006680">
    <property type="entry name" value="Amidohydro-rel"/>
</dbReference>
<dbReference type="GO" id="GO:0016810">
    <property type="term" value="F:hydrolase activity, acting on carbon-nitrogen (but not peptide) bonds"/>
    <property type="evidence" value="ECO:0007669"/>
    <property type="project" value="InterPro"/>
</dbReference>
<organism evidence="2 3">
    <name type="scientific">Solimonas terrae</name>
    <dbReference type="NCBI Taxonomy" id="1396819"/>
    <lineage>
        <taxon>Bacteria</taxon>
        <taxon>Pseudomonadati</taxon>
        <taxon>Pseudomonadota</taxon>
        <taxon>Gammaproteobacteria</taxon>
        <taxon>Nevskiales</taxon>
        <taxon>Nevskiaceae</taxon>
        <taxon>Solimonas</taxon>
    </lineage>
</organism>
<evidence type="ECO:0000259" key="1">
    <source>
        <dbReference type="Pfam" id="PF01979"/>
    </source>
</evidence>
<dbReference type="SUPFAM" id="SSF51338">
    <property type="entry name" value="Composite domain of metallo-dependent hydrolases"/>
    <property type="match status" value="1"/>
</dbReference>
<dbReference type="Gene3D" id="3.20.20.140">
    <property type="entry name" value="Metal-dependent hydrolases"/>
    <property type="match status" value="1"/>
</dbReference>
<dbReference type="EMBL" id="JAAMOW010000002">
    <property type="protein sequence ID" value="NGY04133.1"/>
    <property type="molecule type" value="Genomic_DNA"/>
</dbReference>
<reference evidence="2 3" key="1">
    <citation type="journal article" date="2014" name="Int. J. Syst. Evol. Microbiol.">
        <title>Solimonas terrae sp. nov., isolated from soil.</title>
        <authorList>
            <person name="Kim S.J."/>
            <person name="Moon J.Y."/>
            <person name="Weon H.Y."/>
            <person name="Ahn J.H."/>
            <person name="Chen W.M."/>
            <person name="Kwon S.W."/>
        </authorList>
    </citation>
    <scope>NUCLEOTIDE SEQUENCE [LARGE SCALE GENOMIC DNA]</scope>
    <source>
        <strain evidence="2 3">KIS83-12</strain>
    </source>
</reference>
<dbReference type="InterPro" id="IPR051781">
    <property type="entry name" value="Metallo-dep_Hydrolase"/>
</dbReference>
<gene>
    <name evidence="2" type="ORF">G7Y85_05095</name>
</gene>
<evidence type="ECO:0000313" key="2">
    <source>
        <dbReference type="EMBL" id="NGY04133.1"/>
    </source>
</evidence>
<keyword evidence="3" id="KW-1185">Reference proteome</keyword>
<keyword evidence="2" id="KW-0378">Hydrolase</keyword>
<feature type="domain" description="Amidohydrolase-related" evidence="1">
    <location>
        <begin position="61"/>
        <end position="117"/>
    </location>
</feature>
<dbReference type="Proteomes" id="UP000472676">
    <property type="component" value="Unassembled WGS sequence"/>
</dbReference>